<dbReference type="EMBL" id="JANBOJ010000088">
    <property type="protein sequence ID" value="KAJ1722934.1"/>
    <property type="molecule type" value="Genomic_DNA"/>
</dbReference>
<comment type="caution">
    <text evidence="3">The sequence shown here is derived from an EMBL/GenBank/DDBJ whole genome shotgun (WGS) entry which is preliminary data.</text>
</comment>
<dbReference type="CDD" id="cd01846">
    <property type="entry name" value="fatty_acyltransferase_like"/>
    <property type="match status" value="1"/>
</dbReference>
<sequence length="366" mass="38376">MKLVTLALTLVITLTTTTTAAAAAAIKQPSLYVFGDSISDTGRLRALTLNMIPPAPYWQGRFSSGPVWAEYTALLQTKQLRNYAVGAAVTNTSDLELFGFLPLSIPSTHDQIKSASASAASAAPGASDVAVLEIGGNDIMTVLPDVVEGKTSAAAFADALSGTVVQQAQMLAAMGFRTILVANAPPMQLVPLMKMERRAATAGTISAAYNAQLSAKLSTWQQQQQQQQKQQQQAPGVRIGLLDLNTFVQNALSPSVSGALGLRDTENACVGGNLLGLFSDANHVEALVRFLVDVKGAVLCSKPGAQFFWDPIHPGERVHRLFGYYASKVIGAMAANQPVDAPTQGVLLGLVAQYNLASAVAKPAAV</sequence>
<evidence type="ECO:0000313" key="4">
    <source>
        <dbReference type="Proteomes" id="UP001149813"/>
    </source>
</evidence>
<name>A0A9W8CRL6_9FUNG</name>
<feature type="chain" id="PRO_5040860100" description="SGNH hydrolase" evidence="2">
    <location>
        <begin position="23"/>
        <end position="366"/>
    </location>
</feature>
<dbReference type="InterPro" id="IPR050592">
    <property type="entry name" value="GDSL_lipolytic_enzyme"/>
</dbReference>
<dbReference type="InterPro" id="IPR008265">
    <property type="entry name" value="Lipase_GDSL_AS"/>
</dbReference>
<reference evidence="3" key="1">
    <citation type="submission" date="2022-07" db="EMBL/GenBank/DDBJ databases">
        <title>Phylogenomic reconstructions and comparative analyses of Kickxellomycotina fungi.</title>
        <authorList>
            <person name="Reynolds N.K."/>
            <person name="Stajich J.E."/>
            <person name="Barry K."/>
            <person name="Grigoriev I.V."/>
            <person name="Crous P."/>
            <person name="Smith M.E."/>
        </authorList>
    </citation>
    <scope>NUCLEOTIDE SEQUENCE</scope>
    <source>
        <strain evidence="3">NBRC 32514</strain>
    </source>
</reference>
<dbReference type="InterPro" id="IPR001087">
    <property type="entry name" value="GDSL"/>
</dbReference>
<accession>A0A9W8CRL6</accession>
<dbReference type="GO" id="GO:0006629">
    <property type="term" value="P:lipid metabolic process"/>
    <property type="evidence" value="ECO:0007669"/>
    <property type="project" value="InterPro"/>
</dbReference>
<dbReference type="Gene3D" id="3.40.50.1110">
    <property type="entry name" value="SGNH hydrolase"/>
    <property type="match status" value="1"/>
</dbReference>
<evidence type="ECO:0000313" key="3">
    <source>
        <dbReference type="EMBL" id="KAJ1722934.1"/>
    </source>
</evidence>
<dbReference type="Pfam" id="PF00657">
    <property type="entry name" value="Lipase_GDSL"/>
    <property type="match status" value="1"/>
</dbReference>
<dbReference type="PANTHER" id="PTHR45642">
    <property type="entry name" value="GDSL ESTERASE/LIPASE EXL3"/>
    <property type="match status" value="1"/>
</dbReference>
<evidence type="ECO:0000256" key="1">
    <source>
        <dbReference type="ARBA" id="ARBA00022729"/>
    </source>
</evidence>
<keyword evidence="4" id="KW-1185">Reference proteome</keyword>
<keyword evidence="1 2" id="KW-0732">Signal</keyword>
<dbReference type="InterPro" id="IPR036514">
    <property type="entry name" value="SGNH_hydro_sf"/>
</dbReference>
<evidence type="ECO:0000256" key="2">
    <source>
        <dbReference type="SAM" id="SignalP"/>
    </source>
</evidence>
<gene>
    <name evidence="3" type="ORF">LPJ53_002687</name>
</gene>
<dbReference type="OrthoDB" id="1600564at2759"/>
<dbReference type="PANTHER" id="PTHR45642:SF139">
    <property type="entry name" value="SGNH HYDROLASE-TYPE ESTERASE DOMAIN-CONTAINING PROTEIN"/>
    <property type="match status" value="1"/>
</dbReference>
<organism evidence="3 4">
    <name type="scientific">Coemansia erecta</name>
    <dbReference type="NCBI Taxonomy" id="147472"/>
    <lineage>
        <taxon>Eukaryota</taxon>
        <taxon>Fungi</taxon>
        <taxon>Fungi incertae sedis</taxon>
        <taxon>Zoopagomycota</taxon>
        <taxon>Kickxellomycotina</taxon>
        <taxon>Kickxellomycetes</taxon>
        <taxon>Kickxellales</taxon>
        <taxon>Kickxellaceae</taxon>
        <taxon>Coemansia</taxon>
    </lineage>
</organism>
<dbReference type="GO" id="GO:0016298">
    <property type="term" value="F:lipase activity"/>
    <property type="evidence" value="ECO:0007669"/>
    <property type="project" value="InterPro"/>
</dbReference>
<dbReference type="PROSITE" id="PS01098">
    <property type="entry name" value="LIPASE_GDSL_SER"/>
    <property type="match status" value="1"/>
</dbReference>
<evidence type="ECO:0008006" key="5">
    <source>
        <dbReference type="Google" id="ProtNLM"/>
    </source>
</evidence>
<feature type="signal peptide" evidence="2">
    <location>
        <begin position="1"/>
        <end position="22"/>
    </location>
</feature>
<dbReference type="Proteomes" id="UP001149813">
    <property type="component" value="Unassembled WGS sequence"/>
</dbReference>
<proteinExistence type="predicted"/>
<dbReference type="SUPFAM" id="SSF52266">
    <property type="entry name" value="SGNH hydrolase"/>
    <property type="match status" value="1"/>
</dbReference>
<dbReference type="AlphaFoldDB" id="A0A9W8CRL6"/>
<protein>
    <recommendedName>
        <fullName evidence="5">SGNH hydrolase</fullName>
    </recommendedName>
</protein>